<dbReference type="SMART" id="SM00110">
    <property type="entry name" value="C1Q"/>
    <property type="match status" value="1"/>
</dbReference>
<feature type="coiled-coil region" evidence="4">
    <location>
        <begin position="44"/>
        <end position="92"/>
    </location>
</feature>
<dbReference type="EMBL" id="NEDP02003828">
    <property type="protein sequence ID" value="OWF47660.1"/>
    <property type="molecule type" value="Genomic_DNA"/>
</dbReference>
<evidence type="ECO:0000256" key="4">
    <source>
        <dbReference type="SAM" id="Coils"/>
    </source>
</evidence>
<gene>
    <name evidence="7" type="ORF">KP79_PYT22689</name>
</gene>
<evidence type="ECO:0000256" key="1">
    <source>
        <dbReference type="ARBA" id="ARBA00004613"/>
    </source>
</evidence>
<keyword evidence="2" id="KW-0964">Secreted</keyword>
<comment type="caution">
    <text evidence="7">The sequence shown here is derived from an EMBL/GenBank/DDBJ whole genome shotgun (WGS) entry which is preliminary data.</text>
</comment>
<dbReference type="PANTHER" id="PTHR22923:SF116">
    <property type="entry name" value="C1Q DOMAIN-CONTAINING PROTEIN"/>
    <property type="match status" value="1"/>
</dbReference>
<protein>
    <submittedName>
        <fullName evidence="7">Complement C1q-like protein 4</fullName>
    </submittedName>
</protein>
<keyword evidence="4" id="KW-0175">Coiled coil</keyword>
<evidence type="ECO:0000256" key="2">
    <source>
        <dbReference type="ARBA" id="ARBA00022525"/>
    </source>
</evidence>
<feature type="domain" description="C1q" evidence="6">
    <location>
        <begin position="212"/>
        <end position="345"/>
    </location>
</feature>
<dbReference type="GO" id="GO:0005576">
    <property type="term" value="C:extracellular region"/>
    <property type="evidence" value="ECO:0007669"/>
    <property type="project" value="UniProtKB-SubCell"/>
</dbReference>
<dbReference type="PROSITE" id="PS50871">
    <property type="entry name" value="C1Q"/>
    <property type="match status" value="1"/>
</dbReference>
<dbReference type="Proteomes" id="UP000242188">
    <property type="component" value="Unassembled WGS sequence"/>
</dbReference>
<keyword evidence="3 5" id="KW-0732">Signal</keyword>
<evidence type="ECO:0000256" key="5">
    <source>
        <dbReference type="SAM" id="SignalP"/>
    </source>
</evidence>
<evidence type="ECO:0000256" key="3">
    <source>
        <dbReference type="ARBA" id="ARBA00022729"/>
    </source>
</evidence>
<reference evidence="7 8" key="1">
    <citation type="journal article" date="2017" name="Nat. Ecol. Evol.">
        <title>Scallop genome provides insights into evolution of bilaterian karyotype and development.</title>
        <authorList>
            <person name="Wang S."/>
            <person name="Zhang J."/>
            <person name="Jiao W."/>
            <person name="Li J."/>
            <person name="Xun X."/>
            <person name="Sun Y."/>
            <person name="Guo X."/>
            <person name="Huan P."/>
            <person name="Dong B."/>
            <person name="Zhang L."/>
            <person name="Hu X."/>
            <person name="Sun X."/>
            <person name="Wang J."/>
            <person name="Zhao C."/>
            <person name="Wang Y."/>
            <person name="Wang D."/>
            <person name="Huang X."/>
            <person name="Wang R."/>
            <person name="Lv J."/>
            <person name="Li Y."/>
            <person name="Zhang Z."/>
            <person name="Liu B."/>
            <person name="Lu W."/>
            <person name="Hui Y."/>
            <person name="Liang J."/>
            <person name="Zhou Z."/>
            <person name="Hou R."/>
            <person name="Li X."/>
            <person name="Liu Y."/>
            <person name="Li H."/>
            <person name="Ning X."/>
            <person name="Lin Y."/>
            <person name="Zhao L."/>
            <person name="Xing Q."/>
            <person name="Dou J."/>
            <person name="Li Y."/>
            <person name="Mao J."/>
            <person name="Guo H."/>
            <person name="Dou H."/>
            <person name="Li T."/>
            <person name="Mu C."/>
            <person name="Jiang W."/>
            <person name="Fu Q."/>
            <person name="Fu X."/>
            <person name="Miao Y."/>
            <person name="Liu J."/>
            <person name="Yu Q."/>
            <person name="Li R."/>
            <person name="Liao H."/>
            <person name="Li X."/>
            <person name="Kong Y."/>
            <person name="Jiang Z."/>
            <person name="Chourrout D."/>
            <person name="Li R."/>
            <person name="Bao Z."/>
        </authorList>
    </citation>
    <scope>NUCLEOTIDE SEQUENCE [LARGE SCALE GENOMIC DNA]</scope>
    <source>
        <strain evidence="7 8">PY_sf001</strain>
    </source>
</reference>
<dbReference type="AlphaFoldDB" id="A0A210QFY7"/>
<dbReference type="OrthoDB" id="6152022at2759"/>
<sequence length="345" mass="38610">MRWSVHALVVLFTVIWPGMVNGTYLGPFLGKGVDGDRSPLVDQVVVLIEKINKQEDRLQTVETQLAKHTIALVEKDRRIDHLERELEYSKSRAEPIHTSQTTRNADGILEENHPDRSATIQTGHDRHIFNQYRHSIATHNLTQIDKPSQKQSISIADHRRENGNIFLPLGKAGLDVIFERRHTNLKSFENARSTEKRQSLTVNQHNKRVDNTSPIGYAFSLSLSANTNVVLQSIIKYDDVMLDEGNGYNHGNGIYEIPTSGVYVFTWTIMSGTNNGGSMSTHLMVNGVVRSATDADSDAHNWEAATGLIVTSVSKGDHVYILAYSTGQVISDTNNRSTFSGWRLF</sequence>
<evidence type="ECO:0000313" key="7">
    <source>
        <dbReference type="EMBL" id="OWF47660.1"/>
    </source>
</evidence>
<dbReference type="InterPro" id="IPR008983">
    <property type="entry name" value="Tumour_necrosis_fac-like_dom"/>
</dbReference>
<feature type="chain" id="PRO_5012397237" evidence="5">
    <location>
        <begin position="23"/>
        <end position="345"/>
    </location>
</feature>
<feature type="signal peptide" evidence="5">
    <location>
        <begin position="1"/>
        <end position="22"/>
    </location>
</feature>
<comment type="subcellular location">
    <subcellularLocation>
        <location evidence="1">Secreted</location>
    </subcellularLocation>
</comment>
<dbReference type="InterPro" id="IPR050822">
    <property type="entry name" value="Cerebellin_Synaptic_Org"/>
</dbReference>
<proteinExistence type="predicted"/>
<dbReference type="Pfam" id="PF00386">
    <property type="entry name" value="C1q"/>
    <property type="match status" value="1"/>
</dbReference>
<evidence type="ECO:0000259" key="6">
    <source>
        <dbReference type="PROSITE" id="PS50871"/>
    </source>
</evidence>
<dbReference type="InterPro" id="IPR001073">
    <property type="entry name" value="C1q_dom"/>
</dbReference>
<organism evidence="7 8">
    <name type="scientific">Mizuhopecten yessoensis</name>
    <name type="common">Japanese scallop</name>
    <name type="synonym">Patinopecten yessoensis</name>
    <dbReference type="NCBI Taxonomy" id="6573"/>
    <lineage>
        <taxon>Eukaryota</taxon>
        <taxon>Metazoa</taxon>
        <taxon>Spiralia</taxon>
        <taxon>Lophotrochozoa</taxon>
        <taxon>Mollusca</taxon>
        <taxon>Bivalvia</taxon>
        <taxon>Autobranchia</taxon>
        <taxon>Pteriomorphia</taxon>
        <taxon>Pectinida</taxon>
        <taxon>Pectinoidea</taxon>
        <taxon>Pectinidae</taxon>
        <taxon>Mizuhopecten</taxon>
    </lineage>
</organism>
<dbReference type="PRINTS" id="PR00007">
    <property type="entry name" value="COMPLEMNTC1Q"/>
</dbReference>
<accession>A0A210QFY7</accession>
<keyword evidence="8" id="KW-1185">Reference proteome</keyword>
<dbReference type="PANTHER" id="PTHR22923">
    <property type="entry name" value="CEREBELLIN-RELATED"/>
    <property type="match status" value="1"/>
</dbReference>
<name>A0A210QFY7_MIZYE</name>
<dbReference type="Gene3D" id="2.60.120.40">
    <property type="match status" value="1"/>
</dbReference>
<evidence type="ECO:0000313" key="8">
    <source>
        <dbReference type="Proteomes" id="UP000242188"/>
    </source>
</evidence>
<dbReference type="SUPFAM" id="SSF49842">
    <property type="entry name" value="TNF-like"/>
    <property type="match status" value="1"/>
</dbReference>